<protein>
    <submittedName>
        <fullName evidence="1">FAD binding domain-containing protein</fullName>
    </submittedName>
</protein>
<evidence type="ECO:0000313" key="2">
    <source>
        <dbReference type="Proteomes" id="UP000070054"/>
    </source>
</evidence>
<proteinExistence type="predicted"/>
<dbReference type="EMBL" id="JEMN01000025">
    <property type="protein sequence ID" value="KXH65110.1"/>
    <property type="molecule type" value="Genomic_DNA"/>
</dbReference>
<reference evidence="1 2" key="1">
    <citation type="submission" date="2014-02" db="EMBL/GenBank/DDBJ databases">
        <title>The genome sequence of Colletotrichum nymphaeae SA-01.</title>
        <authorList>
            <person name="Baroncelli R."/>
            <person name="Thon M.R."/>
        </authorList>
    </citation>
    <scope>NUCLEOTIDE SEQUENCE [LARGE SCALE GENOMIC DNA]</scope>
    <source>
        <strain evidence="1 2">SA-01</strain>
    </source>
</reference>
<sequence>MSFKGSISMIHRHGSPRCAAWSPGGGKRTSFIVANLKGKSNLTPFAGLRAMSPVVDMWANLPVSGIAAQIASTSSGYYIESTLTLHNTLDMSRKVLLSFYAVIEDVQDQVEDGADFLIVYLMAPFPTLFSSYGDNVLGLDKPHGKNSVILNIQGFLPNTKYEGLLTQKIEESDSSHRGLR</sequence>
<evidence type="ECO:0000313" key="1">
    <source>
        <dbReference type="EMBL" id="KXH65110.1"/>
    </source>
</evidence>
<gene>
    <name evidence="1" type="ORF">CNYM01_04831</name>
</gene>
<accession>A0A135UXI2</accession>
<keyword evidence="2" id="KW-1185">Reference proteome</keyword>
<organism evidence="1 2">
    <name type="scientific">Colletotrichum nymphaeae SA-01</name>
    <dbReference type="NCBI Taxonomy" id="1460502"/>
    <lineage>
        <taxon>Eukaryota</taxon>
        <taxon>Fungi</taxon>
        <taxon>Dikarya</taxon>
        <taxon>Ascomycota</taxon>
        <taxon>Pezizomycotina</taxon>
        <taxon>Sordariomycetes</taxon>
        <taxon>Hypocreomycetidae</taxon>
        <taxon>Glomerellales</taxon>
        <taxon>Glomerellaceae</taxon>
        <taxon>Colletotrichum</taxon>
        <taxon>Colletotrichum acutatum species complex</taxon>
    </lineage>
</organism>
<comment type="caution">
    <text evidence="1">The sequence shown here is derived from an EMBL/GenBank/DDBJ whole genome shotgun (WGS) entry which is preliminary data.</text>
</comment>
<dbReference type="AlphaFoldDB" id="A0A135UXI2"/>
<name>A0A135UXI2_9PEZI</name>
<dbReference type="Proteomes" id="UP000070054">
    <property type="component" value="Unassembled WGS sequence"/>
</dbReference>